<dbReference type="AlphaFoldDB" id="A0A8T1EKP5"/>
<evidence type="ECO:0000313" key="2">
    <source>
        <dbReference type="Proteomes" id="UP000697107"/>
    </source>
</evidence>
<accession>A0A8T1EKP5</accession>
<feature type="non-terminal residue" evidence="1">
    <location>
        <position position="1"/>
    </location>
</feature>
<organism evidence="1 2">
    <name type="scientific">Phytophthora cactorum</name>
    <dbReference type="NCBI Taxonomy" id="29920"/>
    <lineage>
        <taxon>Eukaryota</taxon>
        <taxon>Sar</taxon>
        <taxon>Stramenopiles</taxon>
        <taxon>Oomycota</taxon>
        <taxon>Peronosporomycetes</taxon>
        <taxon>Peronosporales</taxon>
        <taxon>Peronosporaceae</taxon>
        <taxon>Phytophthora</taxon>
    </lineage>
</organism>
<proteinExistence type="predicted"/>
<comment type="caution">
    <text evidence="1">The sequence shown here is derived from an EMBL/GenBank/DDBJ whole genome shotgun (WGS) entry which is preliminary data.</text>
</comment>
<dbReference type="Proteomes" id="UP000697107">
    <property type="component" value="Unassembled WGS sequence"/>
</dbReference>
<dbReference type="EMBL" id="RCML01003857">
    <property type="protein sequence ID" value="KAG2952224.1"/>
    <property type="molecule type" value="Genomic_DNA"/>
</dbReference>
<protein>
    <submittedName>
        <fullName evidence="1">Uncharacterized protein</fullName>
    </submittedName>
</protein>
<name>A0A8T1EKP5_9STRA</name>
<sequence length="40" mass="4230">FWEDFAPKDAQYAAAQARSIIEDALAVQKIPTVGIGAGLP</sequence>
<reference evidence="1" key="1">
    <citation type="submission" date="2018-10" db="EMBL/GenBank/DDBJ databases">
        <title>Effector identification in a new, highly contiguous assembly of the strawberry crown rot pathogen Phytophthora cactorum.</title>
        <authorList>
            <person name="Armitage A.D."/>
            <person name="Nellist C.F."/>
            <person name="Bates H."/>
            <person name="Vickerstaff R.J."/>
            <person name="Harrison R.J."/>
        </authorList>
    </citation>
    <scope>NUCLEOTIDE SEQUENCE</scope>
    <source>
        <strain evidence="1">P415</strain>
    </source>
</reference>
<gene>
    <name evidence="1" type="ORF">PC118_g25105</name>
</gene>
<evidence type="ECO:0000313" key="1">
    <source>
        <dbReference type="EMBL" id="KAG2952224.1"/>
    </source>
</evidence>